<evidence type="ECO:0000313" key="1">
    <source>
        <dbReference type="EMBL" id="AKC85866.1"/>
    </source>
</evidence>
<dbReference type="OrthoDB" id="8778976at2"/>
<dbReference type="Proteomes" id="UP000033067">
    <property type="component" value="Chromosome"/>
</dbReference>
<accession>A0A0E3ULX5</accession>
<gene>
    <name evidence="1" type="ORF">WQ53_02890</name>
</gene>
<keyword evidence="2" id="KW-1185">Reference proteome</keyword>
<dbReference type="EMBL" id="CP011144">
    <property type="protein sequence ID" value="AKC85866.1"/>
    <property type="molecule type" value="Genomic_DNA"/>
</dbReference>
<evidence type="ECO:0000313" key="2">
    <source>
        <dbReference type="Proteomes" id="UP000033067"/>
    </source>
</evidence>
<reference evidence="1 2" key="1">
    <citation type="journal article" date="2015" name="Genome Announc.">
        <title>Complete Genome Sequence of Pseudoxanthomonas suwonensis Strain J1, a Cellulose-Degrading Bacterium Isolated from Leaf- and Wood-Enriched Soil.</title>
        <authorList>
            <person name="Hou L."/>
            <person name="Jiang J."/>
            <person name="Xu Z."/>
            <person name="Zhou Y."/>
            <person name="Leung F.C."/>
        </authorList>
    </citation>
    <scope>NUCLEOTIDE SEQUENCE [LARGE SCALE GENOMIC DNA]</scope>
    <source>
        <strain evidence="1 2">J1</strain>
    </source>
</reference>
<dbReference type="AlphaFoldDB" id="A0A0E3ULX5"/>
<dbReference type="PATRIC" id="fig|314722.6.peg.605"/>
<proteinExistence type="predicted"/>
<dbReference type="RefSeq" id="WP_052630234.1">
    <property type="nucleotide sequence ID" value="NZ_CP011144.1"/>
</dbReference>
<dbReference type="KEGG" id="psuw:WQ53_02890"/>
<name>A0A0E3ULX5_9GAMM</name>
<sequence>MHLVQLFLPLHDNAGAAFAKALYDAVRGELTERFGGVTAFLPSPAVGAWEDDRGGVQRDEVVLFEVMVEHVDHGWWAAYRQDLQRRFGQDEVLIRASPVERL</sequence>
<protein>
    <recommendedName>
        <fullName evidence="3">DUF1330 domain-containing protein</fullName>
    </recommendedName>
</protein>
<evidence type="ECO:0008006" key="3">
    <source>
        <dbReference type="Google" id="ProtNLM"/>
    </source>
</evidence>
<organism evidence="1 2">
    <name type="scientific">Pseudoxanthomonas suwonensis</name>
    <dbReference type="NCBI Taxonomy" id="314722"/>
    <lineage>
        <taxon>Bacteria</taxon>
        <taxon>Pseudomonadati</taxon>
        <taxon>Pseudomonadota</taxon>
        <taxon>Gammaproteobacteria</taxon>
        <taxon>Lysobacterales</taxon>
        <taxon>Lysobacteraceae</taxon>
        <taxon>Pseudoxanthomonas</taxon>
    </lineage>
</organism>